<dbReference type="Pfam" id="PF00072">
    <property type="entry name" value="Response_reg"/>
    <property type="match status" value="1"/>
</dbReference>
<dbReference type="Gene3D" id="3.30.450.40">
    <property type="match status" value="1"/>
</dbReference>
<dbReference type="InterPro" id="IPR003594">
    <property type="entry name" value="HATPase_dom"/>
</dbReference>
<dbReference type="SUPFAM" id="SSF47384">
    <property type="entry name" value="Homodimeric domain of signal transducing histidine kinase"/>
    <property type="match status" value="1"/>
</dbReference>
<proteinExistence type="predicted"/>
<keyword evidence="5" id="KW-0418">Kinase</keyword>
<evidence type="ECO:0000256" key="6">
    <source>
        <dbReference type="ARBA" id="ARBA00023012"/>
    </source>
</evidence>
<evidence type="ECO:0000256" key="3">
    <source>
        <dbReference type="ARBA" id="ARBA00022553"/>
    </source>
</evidence>
<comment type="caution">
    <text evidence="7">Lacks conserved residue(s) required for the propagation of feature annotation.</text>
</comment>
<gene>
    <name evidence="10" type="ORF">SAMN06264855_10171</name>
</gene>
<feature type="domain" description="Response regulatory" evidence="9">
    <location>
        <begin position="7"/>
        <end position="123"/>
    </location>
</feature>
<dbReference type="EMBL" id="FZNQ01000001">
    <property type="protein sequence ID" value="SNR23167.1"/>
    <property type="molecule type" value="Genomic_DNA"/>
</dbReference>
<dbReference type="SMART" id="SM00387">
    <property type="entry name" value="HATPase_c"/>
    <property type="match status" value="1"/>
</dbReference>
<dbReference type="SUPFAM" id="SSF52172">
    <property type="entry name" value="CheY-like"/>
    <property type="match status" value="1"/>
</dbReference>
<dbReference type="Gene3D" id="1.10.287.130">
    <property type="match status" value="1"/>
</dbReference>
<dbReference type="InterPro" id="IPR029016">
    <property type="entry name" value="GAF-like_dom_sf"/>
</dbReference>
<dbReference type="InterPro" id="IPR003018">
    <property type="entry name" value="GAF"/>
</dbReference>
<dbReference type="InterPro" id="IPR036097">
    <property type="entry name" value="HisK_dim/P_sf"/>
</dbReference>
<dbReference type="Pfam" id="PF01590">
    <property type="entry name" value="GAF"/>
    <property type="match status" value="1"/>
</dbReference>
<protein>
    <recommendedName>
        <fullName evidence="2">histidine kinase</fullName>
        <ecNumber evidence="2">2.7.13.3</ecNumber>
    </recommendedName>
</protein>
<dbReference type="Gene3D" id="3.40.50.2300">
    <property type="match status" value="1"/>
</dbReference>
<dbReference type="InterPro" id="IPR036890">
    <property type="entry name" value="HATPase_C_sf"/>
</dbReference>
<dbReference type="Proteomes" id="UP000198397">
    <property type="component" value="Unassembled WGS sequence"/>
</dbReference>
<dbReference type="InterPro" id="IPR011006">
    <property type="entry name" value="CheY-like_superfamily"/>
</dbReference>
<dbReference type="InterPro" id="IPR003661">
    <property type="entry name" value="HisK_dim/P_dom"/>
</dbReference>
<dbReference type="CDD" id="cd00082">
    <property type="entry name" value="HisKA"/>
    <property type="match status" value="1"/>
</dbReference>
<keyword evidence="4" id="KW-0808">Transferase</keyword>
<dbReference type="OrthoDB" id="8127at2157"/>
<dbReference type="AlphaFoldDB" id="A0A238UNJ1"/>
<evidence type="ECO:0000256" key="4">
    <source>
        <dbReference type="ARBA" id="ARBA00022679"/>
    </source>
</evidence>
<dbReference type="Pfam" id="PF02518">
    <property type="entry name" value="HATPase_c"/>
    <property type="match status" value="1"/>
</dbReference>
<dbReference type="RefSeq" id="WP_089383065.1">
    <property type="nucleotide sequence ID" value="NZ_FZNQ01000001.1"/>
</dbReference>
<dbReference type="SMART" id="SM00388">
    <property type="entry name" value="HisKA"/>
    <property type="match status" value="1"/>
</dbReference>
<name>A0A238UNJ1_HALVU</name>
<evidence type="ECO:0000313" key="11">
    <source>
        <dbReference type="Proteomes" id="UP000198397"/>
    </source>
</evidence>
<dbReference type="PROSITE" id="PS50109">
    <property type="entry name" value="HIS_KIN"/>
    <property type="match status" value="1"/>
</dbReference>
<dbReference type="InterPro" id="IPR004358">
    <property type="entry name" value="Sig_transdc_His_kin-like_C"/>
</dbReference>
<evidence type="ECO:0000256" key="7">
    <source>
        <dbReference type="PROSITE-ProRule" id="PRU00169"/>
    </source>
</evidence>
<dbReference type="GO" id="GO:0000155">
    <property type="term" value="F:phosphorelay sensor kinase activity"/>
    <property type="evidence" value="ECO:0007669"/>
    <property type="project" value="InterPro"/>
</dbReference>
<dbReference type="SMART" id="SM00448">
    <property type="entry name" value="REC"/>
    <property type="match status" value="1"/>
</dbReference>
<reference evidence="10 11" key="1">
    <citation type="submission" date="2017-06" db="EMBL/GenBank/DDBJ databases">
        <authorList>
            <person name="Kim H.J."/>
            <person name="Triplett B.A."/>
        </authorList>
    </citation>
    <scope>NUCLEOTIDE SEQUENCE [LARGE SCALE GENOMIC DNA]</scope>
    <source>
        <strain evidence="10 11">DSM 8800</strain>
    </source>
</reference>
<dbReference type="EC" id="2.7.13.3" evidence="2"/>
<dbReference type="InterPro" id="IPR050736">
    <property type="entry name" value="Sensor_HK_Regulatory"/>
</dbReference>
<keyword evidence="6" id="KW-0902">Two-component regulatory system</keyword>
<evidence type="ECO:0000259" key="8">
    <source>
        <dbReference type="PROSITE" id="PS50109"/>
    </source>
</evidence>
<evidence type="ECO:0000256" key="1">
    <source>
        <dbReference type="ARBA" id="ARBA00000085"/>
    </source>
</evidence>
<dbReference type="PANTHER" id="PTHR43711:SF1">
    <property type="entry name" value="HISTIDINE KINASE 1"/>
    <property type="match status" value="1"/>
</dbReference>
<evidence type="ECO:0000256" key="2">
    <source>
        <dbReference type="ARBA" id="ARBA00012438"/>
    </source>
</evidence>
<evidence type="ECO:0000256" key="5">
    <source>
        <dbReference type="ARBA" id="ARBA00022777"/>
    </source>
</evidence>
<dbReference type="InterPro" id="IPR005467">
    <property type="entry name" value="His_kinase_dom"/>
</dbReference>
<sequence>MSHYRPTVLHADPDDGAAADVEDALNGTADRVKVVRARRYGEGVEHVEDGGIDCVIAELSFPDGSGMELLATLRAREPDLPFIIYTDVGDEATASAAIGAGVSDYVRKDDPDGGERLARGVERAIAGAANPDRYTETIRRLHDVIADREATFEEKVTSLLRLGKGLLDVETALYTRIKGDAQHVEVAVDDRGSLEKGDIVPAGTTICEHILDAERTVQLPDSTAVADHDEDGELEETGIGCYVGAPLLIEDRIDGALCLYDRRPREKPFREWDTMLVDLMAQWIGYELERHRADAEVARERDRLETFASMVSHDLRNPLNIASGHIALVQERYEDDSLHRAARALDRMNELIEDALSFARLGSAVVDRESVDLAAIAREAWSTVETADATLVIEDPGVVAADSSRVRTLLENLFRNAVEHGGPAVTVTVERTDHGFAVADDGPGIDEGQRERVFDLGYSTSEAGTGFGLGIVAQVAEAHGWEVGVNESVDGGARFEFDGVSHVLGTSTRA</sequence>
<dbReference type="Gene3D" id="3.30.565.10">
    <property type="entry name" value="Histidine kinase-like ATPase, C-terminal domain"/>
    <property type="match status" value="1"/>
</dbReference>
<dbReference type="PROSITE" id="PS50110">
    <property type="entry name" value="RESPONSE_REGULATORY"/>
    <property type="match status" value="1"/>
</dbReference>
<feature type="domain" description="Histidine kinase" evidence="8">
    <location>
        <begin position="310"/>
        <end position="497"/>
    </location>
</feature>
<keyword evidence="3" id="KW-0597">Phosphoprotein</keyword>
<dbReference type="Pfam" id="PF00512">
    <property type="entry name" value="HisKA"/>
    <property type="match status" value="1"/>
</dbReference>
<comment type="catalytic activity">
    <reaction evidence="1">
        <text>ATP + protein L-histidine = ADP + protein N-phospho-L-histidine.</text>
        <dbReference type="EC" id="2.7.13.3"/>
    </reaction>
</comment>
<dbReference type="SUPFAM" id="SSF55781">
    <property type="entry name" value="GAF domain-like"/>
    <property type="match status" value="1"/>
</dbReference>
<organism evidence="10 11">
    <name type="scientific">Halorubrum vacuolatum</name>
    <name type="common">Natronobacterium vacuolatum</name>
    <dbReference type="NCBI Taxonomy" id="63740"/>
    <lineage>
        <taxon>Archaea</taxon>
        <taxon>Methanobacteriati</taxon>
        <taxon>Methanobacteriota</taxon>
        <taxon>Stenosarchaea group</taxon>
        <taxon>Halobacteria</taxon>
        <taxon>Halobacteriales</taxon>
        <taxon>Haloferacaceae</taxon>
        <taxon>Halorubrum</taxon>
    </lineage>
</organism>
<dbReference type="SMART" id="SM00065">
    <property type="entry name" value="GAF"/>
    <property type="match status" value="1"/>
</dbReference>
<accession>A0A238UNJ1</accession>
<dbReference type="PRINTS" id="PR00344">
    <property type="entry name" value="BCTRLSENSOR"/>
</dbReference>
<dbReference type="SUPFAM" id="SSF55874">
    <property type="entry name" value="ATPase domain of HSP90 chaperone/DNA topoisomerase II/histidine kinase"/>
    <property type="match status" value="1"/>
</dbReference>
<evidence type="ECO:0000259" key="9">
    <source>
        <dbReference type="PROSITE" id="PS50110"/>
    </source>
</evidence>
<dbReference type="CDD" id="cd00156">
    <property type="entry name" value="REC"/>
    <property type="match status" value="1"/>
</dbReference>
<keyword evidence="11" id="KW-1185">Reference proteome</keyword>
<dbReference type="PANTHER" id="PTHR43711">
    <property type="entry name" value="TWO-COMPONENT HISTIDINE KINASE"/>
    <property type="match status" value="1"/>
</dbReference>
<evidence type="ECO:0000313" key="10">
    <source>
        <dbReference type="EMBL" id="SNR23167.1"/>
    </source>
</evidence>
<dbReference type="InterPro" id="IPR001789">
    <property type="entry name" value="Sig_transdc_resp-reg_receiver"/>
</dbReference>